<keyword evidence="2" id="KW-0238">DNA-binding</keyword>
<comment type="caution">
    <text evidence="5">The sequence shown here is derived from an EMBL/GenBank/DDBJ whole genome shotgun (WGS) entry which is preliminary data.</text>
</comment>
<evidence type="ECO:0000259" key="4">
    <source>
        <dbReference type="PROSITE" id="PS51118"/>
    </source>
</evidence>
<organism evidence="5 6">
    <name type="scientific">Devosia nitrariae</name>
    <dbReference type="NCBI Taxonomy" id="2071872"/>
    <lineage>
        <taxon>Bacteria</taxon>
        <taxon>Pseudomonadati</taxon>
        <taxon>Pseudomonadota</taxon>
        <taxon>Alphaproteobacteria</taxon>
        <taxon>Hyphomicrobiales</taxon>
        <taxon>Devosiaceae</taxon>
        <taxon>Devosia</taxon>
    </lineage>
</organism>
<gene>
    <name evidence="5" type="ORF">GCM10010862_02270</name>
</gene>
<dbReference type="InterPro" id="IPR036390">
    <property type="entry name" value="WH_DNA-bd_sf"/>
</dbReference>
<dbReference type="Proteomes" id="UP001156691">
    <property type="component" value="Unassembled WGS sequence"/>
</dbReference>
<dbReference type="SUPFAM" id="SSF46785">
    <property type="entry name" value="Winged helix' DNA-binding domain"/>
    <property type="match status" value="1"/>
</dbReference>
<evidence type="ECO:0000313" key="5">
    <source>
        <dbReference type="EMBL" id="GLQ52969.1"/>
    </source>
</evidence>
<evidence type="ECO:0000313" key="6">
    <source>
        <dbReference type="Proteomes" id="UP001156691"/>
    </source>
</evidence>
<dbReference type="CDD" id="cd00090">
    <property type="entry name" value="HTH_ARSR"/>
    <property type="match status" value="1"/>
</dbReference>
<dbReference type="Gene3D" id="1.10.10.10">
    <property type="entry name" value="Winged helix-like DNA-binding domain superfamily/Winged helix DNA-binding domain"/>
    <property type="match status" value="1"/>
</dbReference>
<dbReference type="InterPro" id="IPR011991">
    <property type="entry name" value="ArsR-like_HTH"/>
</dbReference>
<accession>A0ABQ5VZE3</accession>
<keyword evidence="6" id="KW-1185">Reference proteome</keyword>
<dbReference type="Pfam" id="PF01638">
    <property type="entry name" value="HxlR"/>
    <property type="match status" value="1"/>
</dbReference>
<keyword evidence="1" id="KW-0805">Transcription regulation</keyword>
<evidence type="ECO:0000256" key="3">
    <source>
        <dbReference type="ARBA" id="ARBA00023163"/>
    </source>
</evidence>
<dbReference type="PANTHER" id="PTHR33204">
    <property type="entry name" value="TRANSCRIPTIONAL REGULATOR, MARR FAMILY"/>
    <property type="match status" value="1"/>
</dbReference>
<dbReference type="InterPro" id="IPR036388">
    <property type="entry name" value="WH-like_DNA-bd_sf"/>
</dbReference>
<keyword evidence="3" id="KW-0804">Transcription</keyword>
<evidence type="ECO:0000256" key="2">
    <source>
        <dbReference type="ARBA" id="ARBA00023125"/>
    </source>
</evidence>
<evidence type="ECO:0000256" key="1">
    <source>
        <dbReference type="ARBA" id="ARBA00023015"/>
    </source>
</evidence>
<dbReference type="PANTHER" id="PTHR33204:SF29">
    <property type="entry name" value="TRANSCRIPTIONAL REGULATOR"/>
    <property type="match status" value="1"/>
</dbReference>
<dbReference type="PROSITE" id="PS51118">
    <property type="entry name" value="HTH_HXLR"/>
    <property type="match status" value="1"/>
</dbReference>
<feature type="domain" description="HTH hxlR-type" evidence="4">
    <location>
        <begin position="14"/>
        <end position="112"/>
    </location>
</feature>
<sequence>MVSGPEPDAKMLHCPALVTIRLIAGKWKTRILWALRPGPVAFNALQRQLPGISAKMLIEHLRQLETDGLVIRTGARRGKVETVTYAYSDYGRTLIPVLDRLGDWGLAHEERN</sequence>
<proteinExistence type="predicted"/>
<dbReference type="EMBL" id="BSNS01000002">
    <property type="protein sequence ID" value="GLQ52969.1"/>
    <property type="molecule type" value="Genomic_DNA"/>
</dbReference>
<protein>
    <recommendedName>
        <fullName evidence="4">HTH hxlR-type domain-containing protein</fullName>
    </recommendedName>
</protein>
<dbReference type="InterPro" id="IPR002577">
    <property type="entry name" value="HTH_HxlR"/>
</dbReference>
<reference evidence="6" key="1">
    <citation type="journal article" date="2019" name="Int. J. Syst. Evol. Microbiol.">
        <title>The Global Catalogue of Microorganisms (GCM) 10K type strain sequencing project: providing services to taxonomists for standard genome sequencing and annotation.</title>
        <authorList>
            <consortium name="The Broad Institute Genomics Platform"/>
            <consortium name="The Broad Institute Genome Sequencing Center for Infectious Disease"/>
            <person name="Wu L."/>
            <person name="Ma J."/>
        </authorList>
    </citation>
    <scope>NUCLEOTIDE SEQUENCE [LARGE SCALE GENOMIC DNA]</scope>
    <source>
        <strain evidence="6">NBRC 112416</strain>
    </source>
</reference>
<name>A0ABQ5VZE3_9HYPH</name>
<dbReference type="RefSeq" id="WP_284338433.1">
    <property type="nucleotide sequence ID" value="NZ_BSNS01000002.1"/>
</dbReference>